<name>A0ABR0Q1T2_GOSAR</name>
<proteinExistence type="predicted"/>
<gene>
    <name evidence="1" type="ORF">PVK06_017111</name>
</gene>
<reference evidence="1 2" key="1">
    <citation type="submission" date="2023-03" db="EMBL/GenBank/DDBJ databases">
        <title>WGS of Gossypium arboreum.</title>
        <authorList>
            <person name="Yu D."/>
        </authorList>
    </citation>
    <scope>NUCLEOTIDE SEQUENCE [LARGE SCALE GENOMIC DNA]</scope>
    <source>
        <tissue evidence="1">Leaf</tissue>
    </source>
</reference>
<sequence>MKFKKSSFDFGVRSMEAKEERCEVTIHAMANIGHKDVNSPKFQIYQMFKLSKATSLPTMRYHQICKVTKVAKLH</sequence>
<accession>A0ABR0Q1T2</accession>
<organism evidence="1 2">
    <name type="scientific">Gossypium arboreum</name>
    <name type="common">Tree cotton</name>
    <name type="synonym">Gossypium nanking</name>
    <dbReference type="NCBI Taxonomy" id="29729"/>
    <lineage>
        <taxon>Eukaryota</taxon>
        <taxon>Viridiplantae</taxon>
        <taxon>Streptophyta</taxon>
        <taxon>Embryophyta</taxon>
        <taxon>Tracheophyta</taxon>
        <taxon>Spermatophyta</taxon>
        <taxon>Magnoliopsida</taxon>
        <taxon>eudicotyledons</taxon>
        <taxon>Gunneridae</taxon>
        <taxon>Pentapetalae</taxon>
        <taxon>rosids</taxon>
        <taxon>malvids</taxon>
        <taxon>Malvales</taxon>
        <taxon>Malvaceae</taxon>
        <taxon>Malvoideae</taxon>
        <taxon>Gossypium</taxon>
    </lineage>
</organism>
<evidence type="ECO:0000313" key="2">
    <source>
        <dbReference type="Proteomes" id="UP001358586"/>
    </source>
</evidence>
<keyword evidence="2" id="KW-1185">Reference proteome</keyword>
<evidence type="ECO:0000313" key="1">
    <source>
        <dbReference type="EMBL" id="KAK5833289.1"/>
    </source>
</evidence>
<comment type="caution">
    <text evidence="1">The sequence shown here is derived from an EMBL/GenBank/DDBJ whole genome shotgun (WGS) entry which is preliminary data.</text>
</comment>
<dbReference type="EMBL" id="JARKNE010000005">
    <property type="protein sequence ID" value="KAK5833289.1"/>
    <property type="molecule type" value="Genomic_DNA"/>
</dbReference>
<protein>
    <submittedName>
        <fullName evidence="1">Uncharacterized protein</fullName>
    </submittedName>
</protein>
<dbReference type="Proteomes" id="UP001358586">
    <property type="component" value="Chromosome 5"/>
</dbReference>